<feature type="region of interest" description="Disordered" evidence="1">
    <location>
        <begin position="20"/>
        <end position="59"/>
    </location>
</feature>
<accession>A0A5P2BU12</accession>
<evidence type="ECO:0000313" key="2">
    <source>
        <dbReference type="EMBL" id="QES33936.1"/>
    </source>
</evidence>
<organism evidence="2 3">
    <name type="scientific">Streptomyces venezuelae</name>
    <dbReference type="NCBI Taxonomy" id="54571"/>
    <lineage>
        <taxon>Bacteria</taxon>
        <taxon>Bacillati</taxon>
        <taxon>Actinomycetota</taxon>
        <taxon>Actinomycetes</taxon>
        <taxon>Kitasatosporales</taxon>
        <taxon>Streptomycetaceae</taxon>
        <taxon>Streptomyces</taxon>
    </lineage>
</organism>
<dbReference type="Proteomes" id="UP000322927">
    <property type="component" value="Chromosome"/>
</dbReference>
<reference evidence="2 3" key="1">
    <citation type="submission" date="2018-05" db="EMBL/GenBank/DDBJ databases">
        <title>Streptomyces venezuelae.</title>
        <authorList>
            <person name="Kim W."/>
            <person name="Lee N."/>
            <person name="Cho B.-K."/>
        </authorList>
    </citation>
    <scope>NUCLEOTIDE SEQUENCE [LARGE SCALE GENOMIC DNA]</scope>
    <source>
        <strain evidence="2 3">ATCC 14584</strain>
    </source>
</reference>
<evidence type="ECO:0000256" key="1">
    <source>
        <dbReference type="SAM" id="MobiDB-lite"/>
    </source>
</evidence>
<sequence>MFEYEMHQMRAAELARQADHQRLVGEARKRRSAARRSARDEAEGPVSTPLRKIRFTRAA</sequence>
<proteinExistence type="predicted"/>
<name>A0A5P2BU12_STRVZ</name>
<evidence type="ECO:0000313" key="3">
    <source>
        <dbReference type="Proteomes" id="UP000322927"/>
    </source>
</evidence>
<protein>
    <submittedName>
        <fullName evidence="2">Uncharacterized protein</fullName>
    </submittedName>
</protein>
<dbReference type="EMBL" id="CP029192">
    <property type="protein sequence ID" value="QES33936.1"/>
    <property type="molecule type" value="Genomic_DNA"/>
</dbReference>
<dbReference type="RefSeq" id="WP_150216043.1">
    <property type="nucleotide sequence ID" value="NZ_CP029192.1"/>
</dbReference>
<gene>
    <name evidence="2" type="ORF">DEJ48_11505</name>
</gene>
<dbReference type="AlphaFoldDB" id="A0A5P2BU12"/>